<dbReference type="Pfam" id="PF08323">
    <property type="entry name" value="Glyco_transf_5"/>
    <property type="match status" value="1"/>
</dbReference>
<dbReference type="STRING" id="1514105.AOC36_00570"/>
<dbReference type="GO" id="GO:0004373">
    <property type="term" value="F:alpha-1,4-glucan glucosyltransferase (UDP-glucose donor) activity"/>
    <property type="evidence" value="ECO:0007669"/>
    <property type="project" value="InterPro"/>
</dbReference>
<keyword evidence="4 7" id="KW-0328">Glycosyltransferase</keyword>
<feature type="domain" description="Starch synthase catalytic" evidence="9">
    <location>
        <begin position="2"/>
        <end position="236"/>
    </location>
</feature>
<evidence type="ECO:0000259" key="9">
    <source>
        <dbReference type="Pfam" id="PF08323"/>
    </source>
</evidence>
<name>A0A109UGF6_9FIRM</name>
<evidence type="ECO:0000313" key="11">
    <source>
        <dbReference type="Proteomes" id="UP000063781"/>
    </source>
</evidence>
<reference evidence="10 11" key="1">
    <citation type="submission" date="2015-10" db="EMBL/GenBank/DDBJ databases">
        <title>Erysipelothrix larvae sp. LV19 isolated from the larval gut of the rhinoceros beetle, Trypoxylus dichotomus.</title>
        <authorList>
            <person name="Lim S."/>
            <person name="Kim B.-C."/>
        </authorList>
    </citation>
    <scope>NUCLEOTIDE SEQUENCE [LARGE SCALE GENOMIC DNA]</scope>
    <source>
        <strain evidence="10 11">LV19</strain>
    </source>
</reference>
<dbReference type="EMBL" id="CP013213">
    <property type="protein sequence ID" value="AMC92538.1"/>
    <property type="molecule type" value="Genomic_DNA"/>
</dbReference>
<dbReference type="PANTHER" id="PTHR45825">
    <property type="entry name" value="GRANULE-BOUND STARCH SYNTHASE 1, CHLOROPLASTIC/AMYLOPLASTIC"/>
    <property type="match status" value="1"/>
</dbReference>
<evidence type="ECO:0000256" key="3">
    <source>
        <dbReference type="ARBA" id="ARBA00010281"/>
    </source>
</evidence>
<dbReference type="GO" id="GO:0009011">
    <property type="term" value="F:alpha-1,4-glucan glucosyltransferase (ADP-glucose donor) activity"/>
    <property type="evidence" value="ECO:0007669"/>
    <property type="project" value="UniProtKB-UniRule"/>
</dbReference>
<gene>
    <name evidence="7" type="primary">glgA</name>
    <name evidence="10" type="ORF">AOC36_00570</name>
</gene>
<feature type="domain" description="Glycosyl transferase family 1" evidence="8">
    <location>
        <begin position="292"/>
        <end position="439"/>
    </location>
</feature>
<dbReference type="RefSeq" id="WP_067629903.1">
    <property type="nucleotide sequence ID" value="NZ_CP013213.1"/>
</dbReference>
<comment type="pathway">
    <text evidence="7">Glycan biosynthesis; glycogen biosynthesis.</text>
</comment>
<protein>
    <recommendedName>
        <fullName evidence="7">Glycogen synthase</fullName>
        <ecNumber evidence="7">2.4.1.21</ecNumber>
    </recommendedName>
    <alternativeName>
        <fullName evidence="7">Starch [bacterial glycogen] synthase</fullName>
    </alternativeName>
</protein>
<evidence type="ECO:0000313" key="10">
    <source>
        <dbReference type="EMBL" id="AMC92538.1"/>
    </source>
</evidence>
<evidence type="ECO:0000259" key="8">
    <source>
        <dbReference type="Pfam" id="PF00534"/>
    </source>
</evidence>
<dbReference type="UniPathway" id="UPA00164"/>
<dbReference type="InterPro" id="IPR001296">
    <property type="entry name" value="Glyco_trans_1"/>
</dbReference>
<evidence type="ECO:0000256" key="6">
    <source>
        <dbReference type="ARBA" id="ARBA00023056"/>
    </source>
</evidence>
<keyword evidence="5 7" id="KW-0808">Transferase</keyword>
<dbReference type="KEGG" id="erl:AOC36_00570"/>
<dbReference type="Gene3D" id="3.40.50.2000">
    <property type="entry name" value="Glycogen Phosphorylase B"/>
    <property type="match status" value="2"/>
</dbReference>
<evidence type="ECO:0000256" key="4">
    <source>
        <dbReference type="ARBA" id="ARBA00022676"/>
    </source>
</evidence>
<dbReference type="CDD" id="cd03791">
    <property type="entry name" value="GT5_Glycogen_synthase_DULL1-like"/>
    <property type="match status" value="1"/>
</dbReference>
<sequence length="475" mass="54646">MKVLFAAAECVPFVKTGGLADVVGALPKTLIEKGIEVEVILPFYSQIPDKYRDAVEHILDFKIKMGWRHVYCGVKKLVLEGVTYYFVDNESFFKREGLYGHWDDGERFAYFSMAVCEIMDRLSIVPNIIHVHDWHTAMIPMLLVHKYSWMEPLKNIRKVLTIHNLKFQGIYNPIILESCFGIGMESFVDQGVKYYDKVNFLQGGIQYADCVTTVSPQYAEEIKTSEFGETLDGVLRFNDWKLHGILNGIDTDLYNPATDNALFDNYSDKRLPGKYRHKQELQKLLGLEVNPNIPMIASISRLTDQKGFQLVSAVLEPLMQREVQYVVLGTGEYEYESYYKEMAGRYPHKMSARIEFDASLAQQIYAASDFFLMPSAFEPCGLSQLIALRYGSIPIVHETGGLKDTVEPYNRFEEKGTGFSFNIFSAEVMMHMIDEALEVYRRKPAYTRLVRHAMRQDFGWDKSADQYIDLYKSLM</sequence>
<dbReference type="InterPro" id="IPR011835">
    <property type="entry name" value="GS/SS"/>
</dbReference>
<keyword evidence="11" id="KW-1185">Reference proteome</keyword>
<feature type="binding site" evidence="7">
    <location>
        <position position="15"/>
    </location>
    <ligand>
        <name>ADP-alpha-D-glucose</name>
        <dbReference type="ChEBI" id="CHEBI:57498"/>
    </ligand>
</feature>
<dbReference type="NCBIfam" id="NF001898">
    <property type="entry name" value="PRK00654.1-1"/>
    <property type="match status" value="1"/>
</dbReference>
<comment type="function">
    <text evidence="2 7">Synthesizes alpha-1,4-glucan chains using ADP-glucose.</text>
</comment>
<keyword evidence="6 7" id="KW-0320">Glycogen biosynthesis</keyword>
<evidence type="ECO:0000256" key="1">
    <source>
        <dbReference type="ARBA" id="ARBA00001478"/>
    </source>
</evidence>
<dbReference type="AlphaFoldDB" id="A0A109UGF6"/>
<organism evidence="10 11">
    <name type="scientific">Erysipelothrix larvae</name>
    <dbReference type="NCBI Taxonomy" id="1514105"/>
    <lineage>
        <taxon>Bacteria</taxon>
        <taxon>Bacillati</taxon>
        <taxon>Bacillota</taxon>
        <taxon>Erysipelotrichia</taxon>
        <taxon>Erysipelotrichales</taxon>
        <taxon>Erysipelotrichaceae</taxon>
        <taxon>Erysipelothrix</taxon>
    </lineage>
</organism>
<dbReference type="OrthoDB" id="9808590at2"/>
<evidence type="ECO:0000256" key="5">
    <source>
        <dbReference type="ARBA" id="ARBA00022679"/>
    </source>
</evidence>
<dbReference type="GO" id="GO:0005978">
    <property type="term" value="P:glycogen biosynthetic process"/>
    <property type="evidence" value="ECO:0007669"/>
    <property type="project" value="UniProtKB-UniRule"/>
</dbReference>
<dbReference type="EC" id="2.4.1.21" evidence="7"/>
<accession>A0A109UGF6</accession>
<dbReference type="Proteomes" id="UP000063781">
    <property type="component" value="Chromosome"/>
</dbReference>
<comment type="similarity">
    <text evidence="3 7">Belongs to the glycosyltransferase 1 family. Bacterial/plant glycogen synthase subfamily.</text>
</comment>
<dbReference type="PANTHER" id="PTHR45825:SF11">
    <property type="entry name" value="ALPHA AMYLASE DOMAIN-CONTAINING PROTEIN"/>
    <property type="match status" value="1"/>
</dbReference>
<dbReference type="HAMAP" id="MF_00484">
    <property type="entry name" value="Glycogen_synth"/>
    <property type="match status" value="1"/>
</dbReference>
<proteinExistence type="inferred from homology"/>
<dbReference type="SUPFAM" id="SSF53756">
    <property type="entry name" value="UDP-Glycosyltransferase/glycogen phosphorylase"/>
    <property type="match status" value="1"/>
</dbReference>
<dbReference type="Pfam" id="PF00534">
    <property type="entry name" value="Glycos_transf_1"/>
    <property type="match status" value="1"/>
</dbReference>
<dbReference type="NCBIfam" id="TIGR02095">
    <property type="entry name" value="glgA"/>
    <property type="match status" value="1"/>
</dbReference>
<comment type="catalytic activity">
    <reaction evidence="1 7">
        <text>[(1-&gt;4)-alpha-D-glucosyl](n) + ADP-alpha-D-glucose = [(1-&gt;4)-alpha-D-glucosyl](n+1) + ADP + H(+)</text>
        <dbReference type="Rhea" id="RHEA:18189"/>
        <dbReference type="Rhea" id="RHEA-COMP:9584"/>
        <dbReference type="Rhea" id="RHEA-COMP:9587"/>
        <dbReference type="ChEBI" id="CHEBI:15378"/>
        <dbReference type="ChEBI" id="CHEBI:15444"/>
        <dbReference type="ChEBI" id="CHEBI:57498"/>
        <dbReference type="ChEBI" id="CHEBI:456216"/>
        <dbReference type="EC" id="2.4.1.21"/>
    </reaction>
</comment>
<evidence type="ECO:0000256" key="2">
    <source>
        <dbReference type="ARBA" id="ARBA00002764"/>
    </source>
</evidence>
<dbReference type="InterPro" id="IPR013534">
    <property type="entry name" value="Starch_synth_cat_dom"/>
</dbReference>
<evidence type="ECO:0000256" key="7">
    <source>
        <dbReference type="HAMAP-Rule" id="MF_00484"/>
    </source>
</evidence>